<evidence type="ECO:0000313" key="5">
    <source>
        <dbReference type="EMBL" id="OPC79647.1"/>
    </source>
</evidence>
<comment type="caution">
    <text evidence="5">The sequence shown here is derived from an EMBL/GenBank/DDBJ whole genome shotgun (WGS) entry which is preliminary data.</text>
</comment>
<dbReference type="InterPro" id="IPR009057">
    <property type="entry name" value="Homeodomain-like_sf"/>
</dbReference>
<dbReference type="Gene3D" id="1.10.10.60">
    <property type="entry name" value="Homeodomain-like"/>
    <property type="match status" value="1"/>
</dbReference>
<keyword evidence="2" id="KW-0238">DNA-binding</keyword>
<evidence type="ECO:0000256" key="2">
    <source>
        <dbReference type="ARBA" id="ARBA00023125"/>
    </source>
</evidence>
<accession>A0A1T3NRX0</accession>
<keyword evidence="1" id="KW-0805">Transcription regulation</keyword>
<gene>
    <name evidence="5" type="ORF">B4N89_00620</name>
</gene>
<organism evidence="5 6">
    <name type="scientific">Embleya scabrispora</name>
    <dbReference type="NCBI Taxonomy" id="159449"/>
    <lineage>
        <taxon>Bacteria</taxon>
        <taxon>Bacillati</taxon>
        <taxon>Actinomycetota</taxon>
        <taxon>Actinomycetes</taxon>
        <taxon>Kitasatosporales</taxon>
        <taxon>Streptomycetaceae</taxon>
        <taxon>Embleya</taxon>
    </lineage>
</organism>
<evidence type="ECO:0000256" key="3">
    <source>
        <dbReference type="ARBA" id="ARBA00023163"/>
    </source>
</evidence>
<dbReference type="SUPFAM" id="SSF46689">
    <property type="entry name" value="Homeodomain-like"/>
    <property type="match status" value="2"/>
</dbReference>
<dbReference type="GO" id="GO:0043565">
    <property type="term" value="F:sequence-specific DNA binding"/>
    <property type="evidence" value="ECO:0007669"/>
    <property type="project" value="InterPro"/>
</dbReference>
<keyword evidence="3" id="KW-0804">Transcription</keyword>
<reference evidence="5 6" key="1">
    <citation type="submission" date="2017-03" db="EMBL/GenBank/DDBJ databases">
        <title>Draft genome sequence of Streptomyces scabrisporus NF3, endophyte isolated from Amphipterygium adstringens.</title>
        <authorList>
            <person name="Vazquez M."/>
            <person name="Ceapa C.D."/>
            <person name="Rodriguez Luna D."/>
            <person name="Sanchez Esquivel S."/>
        </authorList>
    </citation>
    <scope>NUCLEOTIDE SEQUENCE [LARGE SCALE GENOMIC DNA]</scope>
    <source>
        <strain evidence="5 6">NF3</strain>
    </source>
</reference>
<dbReference type="STRING" id="159449.B4N89_00620"/>
<dbReference type="Gene3D" id="3.40.50.880">
    <property type="match status" value="1"/>
</dbReference>
<evidence type="ECO:0000313" key="6">
    <source>
        <dbReference type="Proteomes" id="UP000190037"/>
    </source>
</evidence>
<proteinExistence type="predicted"/>
<dbReference type="PROSITE" id="PS01124">
    <property type="entry name" value="HTH_ARAC_FAMILY_2"/>
    <property type="match status" value="1"/>
</dbReference>
<dbReference type="SMART" id="SM00342">
    <property type="entry name" value="HTH_ARAC"/>
    <property type="match status" value="1"/>
</dbReference>
<sequence>MTSTVVLAPPRALASSVVTARDLLWAAARGGRGGAGHRVLTVSLDGRPVACQGGVVIDADAALVDVRACELAFVAAFTGDADEAVAACAPMLRRLGEFHRDGTLLASGGTGSMLLAASGVVDGGEVTTFPPYAVEFRRMFPRVRLHPTRAIVRCGRVASAHGLVSSMELLAELAGRVYGGPSAARVASRFVFDVPEERRALPAEAAHVGDGRRAPAPATDPVVVAAQFWLEEHLAEAVTVSELSRHLGMTARTVERRFLAALGIGPRRYLRQVRMAQAELLLAESTASIAEVAGRVGYGDVSAFHRAFAATTGRRPGDARRR</sequence>
<keyword evidence="6" id="KW-1185">Reference proteome</keyword>
<evidence type="ECO:0000259" key="4">
    <source>
        <dbReference type="PROSITE" id="PS01124"/>
    </source>
</evidence>
<dbReference type="SUPFAM" id="SSF52317">
    <property type="entry name" value="Class I glutamine amidotransferase-like"/>
    <property type="match status" value="1"/>
</dbReference>
<dbReference type="InterPro" id="IPR018060">
    <property type="entry name" value="HTH_AraC"/>
</dbReference>
<dbReference type="Pfam" id="PF01965">
    <property type="entry name" value="DJ-1_PfpI"/>
    <property type="match status" value="1"/>
</dbReference>
<dbReference type="EMBL" id="MWQN01000001">
    <property type="protein sequence ID" value="OPC79647.1"/>
    <property type="molecule type" value="Genomic_DNA"/>
</dbReference>
<evidence type="ECO:0000256" key="1">
    <source>
        <dbReference type="ARBA" id="ARBA00023015"/>
    </source>
</evidence>
<dbReference type="PANTHER" id="PTHR46796">
    <property type="entry name" value="HTH-TYPE TRANSCRIPTIONAL ACTIVATOR RHAS-RELATED"/>
    <property type="match status" value="1"/>
</dbReference>
<feature type="domain" description="HTH araC/xylS-type" evidence="4">
    <location>
        <begin position="224"/>
        <end position="322"/>
    </location>
</feature>
<dbReference type="Pfam" id="PF12833">
    <property type="entry name" value="HTH_18"/>
    <property type="match status" value="1"/>
</dbReference>
<dbReference type="AlphaFoldDB" id="A0A1T3NRX0"/>
<dbReference type="InterPro" id="IPR050204">
    <property type="entry name" value="AraC_XylS_family_regulators"/>
</dbReference>
<dbReference type="InterPro" id="IPR002818">
    <property type="entry name" value="DJ-1/PfpI"/>
</dbReference>
<dbReference type="Proteomes" id="UP000190037">
    <property type="component" value="Unassembled WGS sequence"/>
</dbReference>
<dbReference type="RefSeq" id="WP_078973911.1">
    <property type="nucleotide sequence ID" value="NZ_MWQN01000001.1"/>
</dbReference>
<name>A0A1T3NRX0_9ACTN</name>
<dbReference type="InterPro" id="IPR029062">
    <property type="entry name" value="Class_I_gatase-like"/>
</dbReference>
<protein>
    <recommendedName>
        <fullName evidence="4">HTH araC/xylS-type domain-containing protein</fullName>
    </recommendedName>
</protein>
<dbReference type="GO" id="GO:0003700">
    <property type="term" value="F:DNA-binding transcription factor activity"/>
    <property type="evidence" value="ECO:0007669"/>
    <property type="project" value="InterPro"/>
</dbReference>
<dbReference type="OrthoDB" id="3194870at2"/>